<keyword evidence="5" id="KW-0067">ATP-binding</keyword>
<dbReference type="PROSITE" id="PS51192">
    <property type="entry name" value="HELICASE_ATP_BIND_1"/>
    <property type="match status" value="1"/>
</dbReference>
<dbReference type="SMART" id="SM00490">
    <property type="entry name" value="HELICc"/>
    <property type="match status" value="1"/>
</dbReference>
<sequence length="824" mass="86871">MAEGGGGAEAAGLGWGGPAGGAEAPGPGAERPGRAVAGLLAEARALDAAARQLLADHTRAQEAVRAALAPVLDELIAAELDQIAVARLREVTGGRLRLGALEDAGYTTVGAVHAASRHALRQIPGVGQQTADQALAAAKQLAQAVSETVSVRIDADAPDARAIALLQALHRLVEAGPELRRATESATRAARGLGALLPLAAPAAGRLRMLFARRRTREAALGAAARLRALTGELHRAGTPGLLAQSSVDLLREDAEPLAALVDFELRSAEYYSLLAEYTGGGTDVAAAEGFLPDEVAGRVREQRLDEGLLRVSLRGYQSFGARFALAQRRVVLGDEMGLGKTVQALAVLAHLAARGERHFLVVCPASVLINWTREIRSRSALRPVPVHGPARAEAFAEWQTGGGVALTTFDVLHALTDAAPGNSPSRSAASGSGSAGTGTGLAGTGTGLAGTLDTGFADPGVRPALLVVDEAHYVKNPAARRSRAVARWAERSERVLFLTGTPMENRVEEFRNLVRHLQPALVDRIEQGAGAAGSQAFRRAVAPAYLRRNQQDVLTELPALLKVDEWEEFSAADKEEYAEAVAAGNFMAMRRAAYAAPADSAKLERLRELLAEAADNGLKAVVFSYFREVLATVHAALGEDVFGPLTGELAAERRQQLVDDFAAAPGHAVLLSQIQAGGVGLNMQAASVVILCEPQVKPTMEHQAIARAHRMGQVRPVQVHRLLATDSVDERLLDILRNKDRLFDAYARRSDTAESDPEAVDVSDRSLARHIVEDEQRRLAGELGRREASAPEGSSEAAAASTESAPVESALPGEPEDERPATT</sequence>
<evidence type="ECO:0000259" key="4">
    <source>
        <dbReference type="PROSITE" id="PS51194"/>
    </source>
</evidence>
<comment type="caution">
    <text evidence="5">The sequence shown here is derived from an EMBL/GenBank/DDBJ whole genome shotgun (WGS) entry which is preliminary data.</text>
</comment>
<dbReference type="InterPro" id="IPR014001">
    <property type="entry name" value="Helicase_ATP-bd"/>
</dbReference>
<proteinExistence type="predicted"/>
<feature type="compositionally biased region" description="Gly residues" evidence="2">
    <location>
        <begin position="1"/>
        <end position="20"/>
    </location>
</feature>
<dbReference type="Proteomes" id="UP000772196">
    <property type="component" value="Unassembled WGS sequence"/>
</dbReference>
<feature type="compositionally biased region" description="Basic and acidic residues" evidence="2">
    <location>
        <begin position="774"/>
        <end position="790"/>
    </location>
</feature>
<accession>A0ABX1GV36</accession>
<keyword evidence="1" id="KW-0378">Hydrolase</keyword>
<evidence type="ECO:0000313" key="5">
    <source>
        <dbReference type="EMBL" id="NKI39939.1"/>
    </source>
</evidence>
<dbReference type="InterPro" id="IPR038718">
    <property type="entry name" value="SNF2-like_sf"/>
</dbReference>
<feature type="compositionally biased region" description="Low complexity" evidence="2">
    <location>
        <begin position="791"/>
        <end position="811"/>
    </location>
</feature>
<organism evidence="5 6">
    <name type="scientific">Streptomyces physcomitrii</name>
    <dbReference type="NCBI Taxonomy" id="2724184"/>
    <lineage>
        <taxon>Bacteria</taxon>
        <taxon>Bacillati</taxon>
        <taxon>Actinomycetota</taxon>
        <taxon>Actinomycetes</taxon>
        <taxon>Kitasatosporales</taxon>
        <taxon>Streptomycetaceae</taxon>
        <taxon>Streptomyces</taxon>
    </lineage>
</organism>
<evidence type="ECO:0000259" key="3">
    <source>
        <dbReference type="PROSITE" id="PS51192"/>
    </source>
</evidence>
<dbReference type="Gene3D" id="1.10.150.20">
    <property type="entry name" value="5' to 3' exonuclease, C-terminal subdomain"/>
    <property type="match status" value="1"/>
</dbReference>
<protein>
    <submittedName>
        <fullName evidence="5">DEAD/DEAH box helicase</fullName>
    </submittedName>
</protein>
<dbReference type="RefSeq" id="WP_168534984.1">
    <property type="nucleotide sequence ID" value="NZ_JAAWWP010000001.1"/>
</dbReference>
<keyword evidence="5" id="KW-0547">Nucleotide-binding</keyword>
<dbReference type="Gene3D" id="3.40.50.10810">
    <property type="entry name" value="Tandem AAA-ATPase domain"/>
    <property type="match status" value="2"/>
</dbReference>
<dbReference type="SUPFAM" id="SSF52540">
    <property type="entry name" value="P-loop containing nucleoside triphosphate hydrolases"/>
    <property type="match status" value="2"/>
</dbReference>
<dbReference type="PROSITE" id="PS51194">
    <property type="entry name" value="HELICASE_CTER"/>
    <property type="match status" value="1"/>
</dbReference>
<dbReference type="SMART" id="SM00487">
    <property type="entry name" value="DEXDc"/>
    <property type="match status" value="1"/>
</dbReference>
<evidence type="ECO:0000313" key="6">
    <source>
        <dbReference type="Proteomes" id="UP000772196"/>
    </source>
</evidence>
<gene>
    <name evidence="5" type="ORF">HFV08_01470</name>
</gene>
<dbReference type="CDD" id="cd18793">
    <property type="entry name" value="SF2_C_SNF"/>
    <property type="match status" value="1"/>
</dbReference>
<dbReference type="SUPFAM" id="SSF47794">
    <property type="entry name" value="Rad51 N-terminal domain-like"/>
    <property type="match status" value="1"/>
</dbReference>
<feature type="domain" description="Helicase C-terminal" evidence="4">
    <location>
        <begin position="606"/>
        <end position="759"/>
    </location>
</feature>
<feature type="domain" description="Helicase ATP-binding" evidence="3">
    <location>
        <begin position="322"/>
        <end position="521"/>
    </location>
</feature>
<feature type="region of interest" description="Disordered" evidence="2">
    <location>
        <begin position="774"/>
        <end position="824"/>
    </location>
</feature>
<reference evidence="5 6" key="1">
    <citation type="submission" date="2020-04" db="EMBL/GenBank/DDBJ databases">
        <title>Phylogenetic Diversity and Antibacterial Activity against Ralstonia solanacearum of Endophytic Actinomycete Isolated from Moss.</title>
        <authorList>
            <person name="Zhuang X."/>
        </authorList>
    </citation>
    <scope>NUCLEOTIDE SEQUENCE [LARGE SCALE GENOMIC DNA]</scope>
    <source>
        <strain evidence="5 6">LD120</strain>
    </source>
</reference>
<dbReference type="InterPro" id="IPR000330">
    <property type="entry name" value="SNF2_N"/>
</dbReference>
<feature type="compositionally biased region" description="Low complexity" evidence="2">
    <location>
        <begin position="21"/>
        <end position="33"/>
    </location>
</feature>
<dbReference type="InterPro" id="IPR027417">
    <property type="entry name" value="P-loop_NTPase"/>
</dbReference>
<dbReference type="PANTHER" id="PTHR10799">
    <property type="entry name" value="SNF2/RAD54 HELICASE FAMILY"/>
    <property type="match status" value="1"/>
</dbReference>
<keyword evidence="6" id="KW-1185">Reference proteome</keyword>
<keyword evidence="5" id="KW-0347">Helicase</keyword>
<evidence type="ECO:0000256" key="1">
    <source>
        <dbReference type="ARBA" id="ARBA00022801"/>
    </source>
</evidence>
<dbReference type="GO" id="GO:0004386">
    <property type="term" value="F:helicase activity"/>
    <property type="evidence" value="ECO:0007669"/>
    <property type="project" value="UniProtKB-KW"/>
</dbReference>
<dbReference type="Gene3D" id="3.40.50.300">
    <property type="entry name" value="P-loop containing nucleotide triphosphate hydrolases"/>
    <property type="match status" value="1"/>
</dbReference>
<dbReference type="InterPro" id="IPR049730">
    <property type="entry name" value="SNF2/RAD54-like_C"/>
</dbReference>
<dbReference type="EMBL" id="JAAWWP010000001">
    <property type="protein sequence ID" value="NKI39939.1"/>
    <property type="molecule type" value="Genomic_DNA"/>
</dbReference>
<name>A0ABX1GV36_9ACTN</name>
<dbReference type="InterPro" id="IPR001650">
    <property type="entry name" value="Helicase_C-like"/>
</dbReference>
<evidence type="ECO:0000256" key="2">
    <source>
        <dbReference type="SAM" id="MobiDB-lite"/>
    </source>
</evidence>
<dbReference type="Pfam" id="PF00176">
    <property type="entry name" value="SNF2-rel_dom"/>
    <property type="match status" value="1"/>
</dbReference>
<feature type="region of interest" description="Disordered" evidence="2">
    <location>
        <begin position="1"/>
        <end position="33"/>
    </location>
</feature>
<dbReference type="InterPro" id="IPR010995">
    <property type="entry name" value="DNA_repair_Rad51/TF_NusA_a-hlx"/>
</dbReference>
<dbReference type="Pfam" id="PF00271">
    <property type="entry name" value="Helicase_C"/>
    <property type="match status" value="1"/>
</dbReference>